<name>A0A9X3Z764_9PROT</name>
<comment type="subcellular location">
    <subcellularLocation>
        <location evidence="1">Membrane</location>
        <topology evidence="1">Multi-pass membrane protein</topology>
    </subcellularLocation>
</comment>
<dbReference type="RefSeq" id="WP_274943354.1">
    <property type="nucleotide sequence ID" value="NZ_JANWOI010000002.1"/>
</dbReference>
<keyword evidence="8" id="KW-1185">Reference proteome</keyword>
<evidence type="ECO:0000256" key="5">
    <source>
        <dbReference type="SAM" id="Phobius"/>
    </source>
</evidence>
<comment type="caution">
    <text evidence="7">The sequence shown here is derived from an EMBL/GenBank/DDBJ whole genome shotgun (WGS) entry which is preliminary data.</text>
</comment>
<dbReference type="EMBL" id="JANWOI010000002">
    <property type="protein sequence ID" value="MDA5193654.1"/>
    <property type="molecule type" value="Genomic_DNA"/>
</dbReference>
<evidence type="ECO:0000256" key="3">
    <source>
        <dbReference type="ARBA" id="ARBA00022989"/>
    </source>
</evidence>
<dbReference type="PANTHER" id="PTHR32322">
    <property type="entry name" value="INNER MEMBRANE TRANSPORTER"/>
    <property type="match status" value="1"/>
</dbReference>
<dbReference type="GO" id="GO:0016020">
    <property type="term" value="C:membrane"/>
    <property type="evidence" value="ECO:0007669"/>
    <property type="project" value="UniProtKB-SubCell"/>
</dbReference>
<dbReference type="PANTHER" id="PTHR32322:SF9">
    <property type="entry name" value="AMINO-ACID METABOLITE EFFLUX PUMP-RELATED"/>
    <property type="match status" value="1"/>
</dbReference>
<feature type="transmembrane region" description="Helical" evidence="5">
    <location>
        <begin position="41"/>
        <end position="61"/>
    </location>
</feature>
<proteinExistence type="predicted"/>
<feature type="transmembrane region" description="Helical" evidence="5">
    <location>
        <begin position="282"/>
        <end position="299"/>
    </location>
</feature>
<dbReference type="AlphaFoldDB" id="A0A9X3Z764"/>
<dbReference type="InterPro" id="IPR037185">
    <property type="entry name" value="EmrE-like"/>
</dbReference>
<dbReference type="InterPro" id="IPR000620">
    <property type="entry name" value="EamA_dom"/>
</dbReference>
<sequence>MQTRRSTSVTPFDILLLVLLATIWGTAFAFLKIALTSFPPVTIAAIRVGLAAIIMLVYLRLTGRRLPRGGKLWLFILTASCAGLVLPFSLIGWGQQSIDSAVAAICMASVPLYTLPLAHIFTADEKLTPRRALGTLIGFAGVMVLFSSRIDGSGSSSAILGIAAILLSAFSYSLEGLMIRRMSNGDNPGMDGLELTTALLVSATACLLPLSFLLEAPWHLKPTVEATLSLLYLGVIGSAVAMVVMVALIRRVGATITSLNNYLVPMIGVLAGVFWLDENLSTADFLACALILIGIAVTSKRKTVS</sequence>
<feature type="transmembrane region" description="Helical" evidence="5">
    <location>
        <begin position="156"/>
        <end position="174"/>
    </location>
</feature>
<keyword evidence="2 5" id="KW-0812">Transmembrane</keyword>
<organism evidence="7 8">
    <name type="scientific">Govanella unica</name>
    <dbReference type="NCBI Taxonomy" id="2975056"/>
    <lineage>
        <taxon>Bacteria</taxon>
        <taxon>Pseudomonadati</taxon>
        <taxon>Pseudomonadota</taxon>
        <taxon>Alphaproteobacteria</taxon>
        <taxon>Emcibacterales</taxon>
        <taxon>Govanellaceae</taxon>
        <taxon>Govanella</taxon>
    </lineage>
</organism>
<dbReference type="SUPFAM" id="SSF103481">
    <property type="entry name" value="Multidrug resistance efflux transporter EmrE"/>
    <property type="match status" value="2"/>
</dbReference>
<feature type="transmembrane region" description="Helical" evidence="5">
    <location>
        <begin position="226"/>
        <end position="247"/>
    </location>
</feature>
<reference evidence="7" key="2">
    <citation type="journal article" date="2023" name="Syst. Appl. Microbiol.">
        <title>Govania unica gen. nov., sp. nov., a rare biosphere bacterium that represents a novel family in the class Alphaproteobacteria.</title>
        <authorList>
            <person name="Vandamme P."/>
            <person name="Peeters C."/>
            <person name="Hettiarachchi A."/>
            <person name="Cnockaert M."/>
            <person name="Carlier A."/>
        </authorList>
    </citation>
    <scope>NUCLEOTIDE SEQUENCE</scope>
    <source>
        <strain evidence="7">LMG 31809</strain>
    </source>
</reference>
<dbReference type="Proteomes" id="UP001141619">
    <property type="component" value="Unassembled WGS sequence"/>
</dbReference>
<feature type="domain" description="EamA" evidence="6">
    <location>
        <begin position="14"/>
        <end position="146"/>
    </location>
</feature>
<feature type="transmembrane region" description="Helical" evidence="5">
    <location>
        <begin position="12"/>
        <end position="35"/>
    </location>
</feature>
<dbReference type="InterPro" id="IPR050638">
    <property type="entry name" value="AA-Vitamin_Transporters"/>
</dbReference>
<protein>
    <submittedName>
        <fullName evidence="7">DMT family transporter</fullName>
    </submittedName>
</protein>
<evidence type="ECO:0000256" key="4">
    <source>
        <dbReference type="ARBA" id="ARBA00023136"/>
    </source>
</evidence>
<evidence type="ECO:0000256" key="1">
    <source>
        <dbReference type="ARBA" id="ARBA00004141"/>
    </source>
</evidence>
<feature type="transmembrane region" description="Helical" evidence="5">
    <location>
        <begin position="133"/>
        <end position="150"/>
    </location>
</feature>
<dbReference type="Pfam" id="PF00892">
    <property type="entry name" value="EamA"/>
    <property type="match status" value="2"/>
</dbReference>
<reference evidence="7" key="1">
    <citation type="submission" date="2022-08" db="EMBL/GenBank/DDBJ databases">
        <authorList>
            <person name="Vandamme P."/>
            <person name="Hettiarachchi A."/>
            <person name="Peeters C."/>
            <person name="Cnockaert M."/>
            <person name="Carlier A."/>
        </authorList>
    </citation>
    <scope>NUCLEOTIDE SEQUENCE</scope>
    <source>
        <strain evidence="7">LMG 31809</strain>
    </source>
</reference>
<feature type="transmembrane region" description="Helical" evidence="5">
    <location>
        <begin position="259"/>
        <end position="276"/>
    </location>
</feature>
<keyword evidence="4 5" id="KW-0472">Membrane</keyword>
<evidence type="ECO:0000313" key="8">
    <source>
        <dbReference type="Proteomes" id="UP001141619"/>
    </source>
</evidence>
<feature type="transmembrane region" description="Helical" evidence="5">
    <location>
        <begin position="100"/>
        <end position="121"/>
    </location>
</feature>
<feature type="transmembrane region" description="Helical" evidence="5">
    <location>
        <begin position="195"/>
        <end position="214"/>
    </location>
</feature>
<evidence type="ECO:0000259" key="6">
    <source>
        <dbReference type="Pfam" id="PF00892"/>
    </source>
</evidence>
<feature type="domain" description="EamA" evidence="6">
    <location>
        <begin position="160"/>
        <end position="299"/>
    </location>
</feature>
<evidence type="ECO:0000313" key="7">
    <source>
        <dbReference type="EMBL" id="MDA5193654.1"/>
    </source>
</evidence>
<feature type="transmembrane region" description="Helical" evidence="5">
    <location>
        <begin position="73"/>
        <end position="94"/>
    </location>
</feature>
<evidence type="ECO:0000256" key="2">
    <source>
        <dbReference type="ARBA" id="ARBA00022692"/>
    </source>
</evidence>
<keyword evidence="3 5" id="KW-1133">Transmembrane helix</keyword>
<gene>
    <name evidence="7" type="ORF">NYP16_06755</name>
</gene>
<accession>A0A9X3Z764</accession>